<accession>J3KWS0</accession>
<reference evidence="1" key="2">
    <citation type="submission" date="2013-04" db="UniProtKB">
        <authorList>
            <consortium name="EnsemblPlants"/>
        </authorList>
    </citation>
    <scope>IDENTIFICATION</scope>
</reference>
<dbReference type="Proteomes" id="UP000006038">
    <property type="component" value="Chromosome 1"/>
</dbReference>
<proteinExistence type="predicted"/>
<sequence>MVPVNVADGLDTVMEVGFEALEVEVAHLGQEVLVVVLRPGLDAVAEWLPAVELLAADVNLYVQIQHFLMTGYQTWVAGVLQDGAVSQQFPVYRAKSAHQLAPPSACSQVASAFHQCCHYSCRLLASTHPQSFQDGVFDPPAVKALSLHLRVHAIDYQNISSWFDQCLP</sequence>
<name>J3KWS0_ORYBR</name>
<evidence type="ECO:0000313" key="2">
    <source>
        <dbReference type="Proteomes" id="UP000006038"/>
    </source>
</evidence>
<dbReference type="AlphaFoldDB" id="J3KWS0"/>
<reference evidence="1" key="1">
    <citation type="journal article" date="2013" name="Nat. Commun.">
        <title>Whole-genome sequencing of Oryza brachyantha reveals mechanisms underlying Oryza genome evolution.</title>
        <authorList>
            <person name="Chen J."/>
            <person name="Huang Q."/>
            <person name="Gao D."/>
            <person name="Wang J."/>
            <person name="Lang Y."/>
            <person name="Liu T."/>
            <person name="Li B."/>
            <person name="Bai Z."/>
            <person name="Luis Goicoechea J."/>
            <person name="Liang C."/>
            <person name="Chen C."/>
            <person name="Zhang W."/>
            <person name="Sun S."/>
            <person name="Liao Y."/>
            <person name="Zhang X."/>
            <person name="Yang L."/>
            <person name="Song C."/>
            <person name="Wang M."/>
            <person name="Shi J."/>
            <person name="Liu G."/>
            <person name="Liu J."/>
            <person name="Zhou H."/>
            <person name="Zhou W."/>
            <person name="Yu Q."/>
            <person name="An N."/>
            <person name="Chen Y."/>
            <person name="Cai Q."/>
            <person name="Wang B."/>
            <person name="Liu B."/>
            <person name="Min J."/>
            <person name="Huang Y."/>
            <person name="Wu H."/>
            <person name="Li Z."/>
            <person name="Zhang Y."/>
            <person name="Yin Y."/>
            <person name="Song W."/>
            <person name="Jiang J."/>
            <person name="Jackson S.A."/>
            <person name="Wing R.A."/>
            <person name="Wang J."/>
            <person name="Chen M."/>
        </authorList>
    </citation>
    <scope>NUCLEOTIDE SEQUENCE [LARGE SCALE GENOMIC DNA]</scope>
    <source>
        <strain evidence="1">cv. IRGC 101232</strain>
    </source>
</reference>
<dbReference type="EnsemblPlants" id="OB01G14260.1">
    <property type="protein sequence ID" value="OB01G14260.1"/>
    <property type="gene ID" value="OB01G14260"/>
</dbReference>
<protein>
    <submittedName>
        <fullName evidence="1">Uncharacterized protein</fullName>
    </submittedName>
</protein>
<dbReference type="HOGENOM" id="CLU_1588996_0_0_1"/>
<keyword evidence="2" id="KW-1185">Reference proteome</keyword>
<organism evidence="1">
    <name type="scientific">Oryza brachyantha</name>
    <name type="common">malo sina</name>
    <dbReference type="NCBI Taxonomy" id="4533"/>
    <lineage>
        <taxon>Eukaryota</taxon>
        <taxon>Viridiplantae</taxon>
        <taxon>Streptophyta</taxon>
        <taxon>Embryophyta</taxon>
        <taxon>Tracheophyta</taxon>
        <taxon>Spermatophyta</taxon>
        <taxon>Magnoliopsida</taxon>
        <taxon>Liliopsida</taxon>
        <taxon>Poales</taxon>
        <taxon>Poaceae</taxon>
        <taxon>BOP clade</taxon>
        <taxon>Oryzoideae</taxon>
        <taxon>Oryzeae</taxon>
        <taxon>Oryzinae</taxon>
        <taxon>Oryza</taxon>
    </lineage>
</organism>
<evidence type="ECO:0000313" key="1">
    <source>
        <dbReference type="EnsemblPlants" id="OB01G14260.1"/>
    </source>
</evidence>
<dbReference type="Gramene" id="OB01G14260.1">
    <property type="protein sequence ID" value="OB01G14260.1"/>
    <property type="gene ID" value="OB01G14260"/>
</dbReference>